<reference evidence="3" key="1">
    <citation type="journal article" date="2021" name="PeerJ">
        <title>Extensive microbial diversity within the chicken gut microbiome revealed by metagenomics and culture.</title>
        <authorList>
            <person name="Gilroy R."/>
            <person name="Ravi A."/>
            <person name="Getino M."/>
            <person name="Pursley I."/>
            <person name="Horton D.L."/>
            <person name="Alikhan N.F."/>
            <person name="Baker D."/>
            <person name="Gharbi K."/>
            <person name="Hall N."/>
            <person name="Watson M."/>
            <person name="Adriaenssens E.M."/>
            <person name="Foster-Nyarko E."/>
            <person name="Jarju S."/>
            <person name="Secka A."/>
            <person name="Antonio M."/>
            <person name="Oren A."/>
            <person name="Chaudhuri R.R."/>
            <person name="La Ragione R."/>
            <person name="Hildebrand F."/>
            <person name="Pallen M.J."/>
        </authorList>
    </citation>
    <scope>NUCLEOTIDE SEQUENCE</scope>
    <source>
        <strain evidence="3">ChiHjej8B7-3636</strain>
    </source>
</reference>
<dbReference type="InterPro" id="IPR036038">
    <property type="entry name" value="Aminotransferase-like"/>
</dbReference>
<dbReference type="PANTHER" id="PTHR42743">
    <property type="entry name" value="AMINO-ACID AMINOTRANSFERASE"/>
    <property type="match status" value="1"/>
</dbReference>
<proteinExistence type="inferred from homology"/>
<dbReference type="InterPro" id="IPR001544">
    <property type="entry name" value="Aminotrans_IV"/>
</dbReference>
<evidence type="ECO:0000256" key="2">
    <source>
        <dbReference type="SAM" id="MobiDB-lite"/>
    </source>
</evidence>
<accession>A0A9D2KIC5</accession>
<dbReference type="SUPFAM" id="SSF56752">
    <property type="entry name" value="D-aminoacid aminotransferase-like PLP-dependent enzymes"/>
    <property type="match status" value="1"/>
</dbReference>
<gene>
    <name evidence="3" type="ORF">H9800_04800</name>
</gene>
<dbReference type="AlphaFoldDB" id="A0A9D2KIC5"/>
<keyword evidence="3" id="KW-0032">Aminotransferase</keyword>
<dbReference type="EMBL" id="DXAM01000065">
    <property type="protein sequence ID" value="HJA04158.1"/>
    <property type="molecule type" value="Genomic_DNA"/>
</dbReference>
<evidence type="ECO:0000256" key="1">
    <source>
        <dbReference type="ARBA" id="ARBA00009320"/>
    </source>
</evidence>
<dbReference type="Gene3D" id="3.20.10.10">
    <property type="entry name" value="D-amino Acid Aminotransferase, subunit A, domain 2"/>
    <property type="match status" value="1"/>
</dbReference>
<dbReference type="GO" id="GO:0005829">
    <property type="term" value="C:cytosol"/>
    <property type="evidence" value="ECO:0007669"/>
    <property type="project" value="TreeGrafter"/>
</dbReference>
<feature type="region of interest" description="Disordered" evidence="2">
    <location>
        <begin position="99"/>
        <end position="124"/>
    </location>
</feature>
<protein>
    <submittedName>
        <fullName evidence="3">Aminotransferase class IV</fullName>
    </submittedName>
</protein>
<evidence type="ECO:0000313" key="4">
    <source>
        <dbReference type="Proteomes" id="UP000824220"/>
    </source>
</evidence>
<feature type="compositionally biased region" description="Low complexity" evidence="2">
    <location>
        <begin position="104"/>
        <end position="115"/>
    </location>
</feature>
<name>A0A9D2KIC5_9MICO</name>
<reference evidence="3" key="2">
    <citation type="submission" date="2021-04" db="EMBL/GenBank/DDBJ databases">
        <authorList>
            <person name="Gilroy R."/>
        </authorList>
    </citation>
    <scope>NUCLEOTIDE SEQUENCE</scope>
    <source>
        <strain evidence="3">ChiHjej8B7-3636</strain>
    </source>
</reference>
<dbReference type="GO" id="GO:0008483">
    <property type="term" value="F:transaminase activity"/>
    <property type="evidence" value="ECO:0007669"/>
    <property type="project" value="UniProtKB-KW"/>
</dbReference>
<evidence type="ECO:0000313" key="3">
    <source>
        <dbReference type="EMBL" id="HJA04158.1"/>
    </source>
</evidence>
<organism evidence="3 4">
    <name type="scientific">Candidatus Microbacterium stercoravium</name>
    <dbReference type="NCBI Taxonomy" id="2838697"/>
    <lineage>
        <taxon>Bacteria</taxon>
        <taxon>Bacillati</taxon>
        <taxon>Actinomycetota</taxon>
        <taxon>Actinomycetes</taxon>
        <taxon>Micrococcales</taxon>
        <taxon>Microbacteriaceae</taxon>
        <taxon>Microbacterium</taxon>
    </lineage>
</organism>
<sequence length="254" mass="27302">MELIDGLPPSAADMRAFAFAGLAHFTTMRVHRGGVRGLALHLDRLVIDGRALFDIALDTDLVRRRIREAIADEPENVIVRVTLFDPSLTLERPGADASPRILISPRGAPSGSPSPLRVRSTPFGRQSPEIKHTGLFGSLYERRLAQRAGFDDAVFVDGAGRLSEGPTWNLGFVHDGDIIWADGDALQGVTRTLVGGASETVALDDLPRMDAAFASGSGAGIRPIASIDEVAWPTDHPAFDRVRAAYASVPFDEI</sequence>
<dbReference type="GO" id="GO:0008696">
    <property type="term" value="F:4-amino-4-deoxychorismate lyase activity"/>
    <property type="evidence" value="ECO:0007669"/>
    <property type="project" value="TreeGrafter"/>
</dbReference>
<dbReference type="Pfam" id="PF01063">
    <property type="entry name" value="Aminotran_4"/>
    <property type="match status" value="1"/>
</dbReference>
<dbReference type="InterPro" id="IPR050571">
    <property type="entry name" value="Class-IV_PLP-Dep_Aminotrnsfr"/>
</dbReference>
<comment type="similarity">
    <text evidence="1">Belongs to the class-IV pyridoxal-phosphate-dependent aminotransferase family.</text>
</comment>
<dbReference type="InterPro" id="IPR043132">
    <property type="entry name" value="BCAT-like_C"/>
</dbReference>
<dbReference type="GO" id="GO:0008153">
    <property type="term" value="P:4-aminobenzoate biosynthetic process"/>
    <property type="evidence" value="ECO:0007669"/>
    <property type="project" value="TreeGrafter"/>
</dbReference>
<comment type="caution">
    <text evidence="3">The sequence shown here is derived from an EMBL/GenBank/DDBJ whole genome shotgun (WGS) entry which is preliminary data.</text>
</comment>
<keyword evidence="3" id="KW-0808">Transferase</keyword>
<dbReference type="Gene3D" id="3.30.470.10">
    <property type="match status" value="1"/>
</dbReference>
<dbReference type="Proteomes" id="UP000824220">
    <property type="component" value="Unassembled WGS sequence"/>
</dbReference>
<dbReference type="PANTHER" id="PTHR42743:SF2">
    <property type="entry name" value="AMINODEOXYCHORISMATE LYASE"/>
    <property type="match status" value="1"/>
</dbReference>
<dbReference type="InterPro" id="IPR043131">
    <property type="entry name" value="BCAT-like_N"/>
</dbReference>
<dbReference type="NCBIfam" id="NF006734">
    <property type="entry name" value="PRK09266.1"/>
    <property type="match status" value="1"/>
</dbReference>